<dbReference type="Pfam" id="PF07676">
    <property type="entry name" value="PD40"/>
    <property type="match status" value="1"/>
</dbReference>
<dbReference type="GO" id="GO:0006508">
    <property type="term" value="P:proteolysis"/>
    <property type="evidence" value="ECO:0007669"/>
    <property type="project" value="InterPro"/>
</dbReference>
<gene>
    <name evidence="2" type="ORF">SERLADRAFT_416523</name>
</gene>
<dbReference type="AlphaFoldDB" id="F8P1I6"/>
<dbReference type="Pfam" id="PF00326">
    <property type="entry name" value="Peptidase_S9"/>
    <property type="match status" value="1"/>
</dbReference>
<dbReference type="PANTHER" id="PTHR43056">
    <property type="entry name" value="PEPTIDASE S9 PROLYL OLIGOPEPTIDASE"/>
    <property type="match status" value="1"/>
</dbReference>
<dbReference type="OrthoDB" id="43744at2759"/>
<name>F8P1I6_SERL9</name>
<dbReference type="Gene3D" id="3.40.50.1820">
    <property type="entry name" value="alpha/beta hydrolase"/>
    <property type="match status" value="1"/>
</dbReference>
<dbReference type="RefSeq" id="XP_007320255.1">
    <property type="nucleotide sequence ID" value="XM_007320193.1"/>
</dbReference>
<accession>F8P1I6</accession>
<dbReference type="SUPFAM" id="SSF82171">
    <property type="entry name" value="DPP6 N-terminal domain-like"/>
    <property type="match status" value="1"/>
</dbReference>
<dbReference type="KEGG" id="sla:SERLADRAFT_416523"/>
<reference evidence="2" key="1">
    <citation type="submission" date="2011-04" db="EMBL/GenBank/DDBJ databases">
        <title>Evolution of plant cell wall degrading machinery underlies the functional diversity of forest fungi.</title>
        <authorList>
            <consortium name="US DOE Joint Genome Institute (JGI-PGF)"/>
            <person name="Eastwood D.C."/>
            <person name="Floudas D."/>
            <person name="Binder M."/>
            <person name="Majcherczyk A."/>
            <person name="Schneider P."/>
            <person name="Aerts A."/>
            <person name="Asiegbu F.O."/>
            <person name="Baker S.E."/>
            <person name="Barry K."/>
            <person name="Bendiksby M."/>
            <person name="Blumentritt M."/>
            <person name="Coutinho P.M."/>
            <person name="Cullen D."/>
            <person name="Cullen D."/>
            <person name="Gathman A."/>
            <person name="Goodell B."/>
            <person name="Henrissat B."/>
            <person name="Ihrmark K."/>
            <person name="Kauserud H."/>
            <person name="Kohler A."/>
            <person name="LaButti K."/>
            <person name="Lapidus A."/>
            <person name="Lavin J.L."/>
            <person name="Lee Y.-H."/>
            <person name="Lindquist E."/>
            <person name="Lilly W."/>
            <person name="Lucas S."/>
            <person name="Morin E."/>
            <person name="Murat C."/>
            <person name="Oguiza J.A."/>
            <person name="Park J."/>
            <person name="Pisabarro A.G."/>
            <person name="Riley R."/>
            <person name="Rosling A."/>
            <person name="Salamov A."/>
            <person name="Schmidt O."/>
            <person name="Schmutz J."/>
            <person name="Skrede I."/>
            <person name="Stenlid J."/>
            <person name="Wiebenga A."/>
            <person name="Xie X."/>
            <person name="Kues U."/>
            <person name="Hibbett D.S."/>
            <person name="Hoffmeister D."/>
            <person name="Hogberg N."/>
            <person name="Martin F."/>
            <person name="Grigoriev I.V."/>
            <person name="Watkinson S.C."/>
        </authorList>
    </citation>
    <scope>NUCLEOTIDE SEQUENCE</scope>
    <source>
        <strain evidence="2">S7.9</strain>
    </source>
</reference>
<dbReference type="PANTHER" id="PTHR43056:SF5">
    <property type="entry name" value="PEPTIDASE S9 PROLYL OLIGOPEPTIDASE CATALYTIC DOMAIN-CONTAINING PROTEIN"/>
    <property type="match status" value="1"/>
</dbReference>
<proteinExistence type="predicted"/>
<feature type="domain" description="Peptidase S9 prolyl oligopeptidase catalytic" evidence="1">
    <location>
        <begin position="455"/>
        <end position="664"/>
    </location>
</feature>
<evidence type="ECO:0000259" key="1">
    <source>
        <dbReference type="Pfam" id="PF00326"/>
    </source>
</evidence>
<organism>
    <name type="scientific">Serpula lacrymans var. lacrymans (strain S7.9)</name>
    <name type="common">Dry rot fungus</name>
    <dbReference type="NCBI Taxonomy" id="578457"/>
    <lineage>
        <taxon>Eukaryota</taxon>
        <taxon>Fungi</taxon>
        <taxon>Dikarya</taxon>
        <taxon>Basidiomycota</taxon>
        <taxon>Agaricomycotina</taxon>
        <taxon>Agaricomycetes</taxon>
        <taxon>Agaricomycetidae</taxon>
        <taxon>Boletales</taxon>
        <taxon>Coniophorineae</taxon>
        <taxon>Serpulaceae</taxon>
        <taxon>Serpula</taxon>
    </lineage>
</organism>
<dbReference type="GO" id="GO:0008236">
    <property type="term" value="F:serine-type peptidase activity"/>
    <property type="evidence" value="ECO:0007669"/>
    <property type="project" value="InterPro"/>
</dbReference>
<dbReference type="InterPro" id="IPR050585">
    <property type="entry name" value="Xaa-Pro_dipeptidyl-ppase/CocE"/>
</dbReference>
<dbReference type="Proteomes" id="UP000008064">
    <property type="component" value="Unassembled WGS sequence"/>
</dbReference>
<dbReference type="HOGENOM" id="CLU_012236_1_0_1"/>
<dbReference type="EMBL" id="GL945436">
    <property type="protein sequence ID" value="EGO23015.1"/>
    <property type="molecule type" value="Genomic_DNA"/>
</dbReference>
<dbReference type="InterPro" id="IPR001375">
    <property type="entry name" value="Peptidase_S9_cat"/>
</dbReference>
<protein>
    <recommendedName>
        <fullName evidence="1">Peptidase S9 prolyl oligopeptidase catalytic domain-containing protein</fullName>
    </recommendedName>
</protein>
<dbReference type="SUPFAM" id="SSF53474">
    <property type="entry name" value="alpha/beta-Hydrolases"/>
    <property type="match status" value="1"/>
</dbReference>
<dbReference type="InterPro" id="IPR011659">
    <property type="entry name" value="WD40"/>
</dbReference>
<dbReference type="InterPro" id="IPR011042">
    <property type="entry name" value="6-blade_b-propeller_TolB-like"/>
</dbReference>
<dbReference type="Gene3D" id="2.120.10.30">
    <property type="entry name" value="TolB, C-terminal domain"/>
    <property type="match status" value="1"/>
</dbReference>
<sequence length="671" mass="73461">MGSAMAKPVTAPYGTWSSPITEESLLETTGIADVIVDPIQHVVYHLENRPSGGGRTVIVNTLLGDDGDVFGEGFSARTGVNEYGGAAAIAYNGTIYFSNADDSRVYRVNKLAGLAPEAITPANDFHKYADFAVHPKHYHLIVTIFSRSRQDDPREIDNFLYVINTETKQTYPLVAGATFYSSPVFSPDGTKIAWEEWYRPDMPWEGSLIYAADVALSGDSLAISNAVLVAGERTHVSVSFPLWANNTTLIFTSDKDSGYQNPWKYSTITKTAKLALSAPVQEDFGGPAWYIGVYPYAFLDHTGSTAVFTAFRDGRNILYVVDLQNEKEPEEVAVQPSQFAVIRYVRQASAGAVAFVGQKSDEAGGVILCTISESATGPSGQCVTLKSTGSTALSFSPGLISLPQPFTFLRGDEPIYVIYYGPKNSEYVAPNGEKPPCILNIHGGPTTLETQALNLTKQYFTSRGYAWLDVNFCGSAGYGRKHIKRLEGMWGIADVQDCVDAVKILASTHNNYIDVNRVAVRGGSSGGYSALAAMSIAPDVTFFATCLCECGISNLKQLTKVTDKMELHYMEKLLGGTVNEVPEVYEARSPYFHVEKMKRPVLILHGAEDENVPVDQAKYMAKKIAEIGGADRVEYHEFAGEGHGWRKAETKKLALIYEREWYEKRVLPASK</sequence>
<dbReference type="InterPro" id="IPR029058">
    <property type="entry name" value="AB_hydrolase_fold"/>
</dbReference>
<dbReference type="GeneID" id="18813492"/>
<evidence type="ECO:0000313" key="2">
    <source>
        <dbReference type="EMBL" id="EGO23015.1"/>
    </source>
</evidence>